<comment type="caution">
    <text evidence="10">The sequence shown here is derived from an EMBL/GenBank/DDBJ whole genome shotgun (WGS) entry which is preliminary data.</text>
</comment>
<evidence type="ECO:0000256" key="2">
    <source>
        <dbReference type="ARBA" id="ARBA00004713"/>
    </source>
</evidence>
<comment type="similarity">
    <text evidence="8">Belongs to the glycosyltransferase group 1 family.</text>
</comment>
<sequence>MPWREDEYRFGTAPLSRPDGELVWAHATTQERFLGLCDVGHRLKTMRPDLSMMFTWEEDARPSHIPEGCDIALGPLTVEQPTDIRSFLDHWDPDVCIWAGGHLRRVLMRQIRERKLPSVLVDIDADELPGRTSRWLPDQRHRLLNGFSEILVPGTEVTERLKRAGVPAERIRSSGRLFESTSPPGCNDEELARLQSQLHSRPVWLGARLSLTELQPVAKAHRATLRLLHRLLLVITVDTFEDLDAARNTLKKEGLVFADWDMGEEPEDHTQVIIGLTEDLGLWYRLCPLCFLGNSLIRGAQGINPLNAAALGSAILHGPGVVTHTQAYHRLAALGAAQRIHGEEELSEAVYQLSSPDKAAEMALAGWQVVTEGAVMTDNLLDKIQDLLDQGEINDAAT</sequence>
<reference evidence="10 11" key="1">
    <citation type="submission" date="2018-03" db="EMBL/GenBank/DDBJ databases">
        <title>Genomic Encyclopedia of Archaeal and Bacterial Type Strains, Phase II (KMG-II): from individual species to whole genera.</title>
        <authorList>
            <person name="Goeker M."/>
        </authorList>
    </citation>
    <scope>NUCLEOTIDE SEQUENCE [LARGE SCALE GENOMIC DNA]</scope>
    <source>
        <strain evidence="10 11">DSM 25328</strain>
    </source>
</reference>
<keyword evidence="5 8" id="KW-0808">Transferase</keyword>
<dbReference type="OrthoDB" id="9789797at2"/>
<organism evidence="10 11">
    <name type="scientific">Tritonibacter scottomollicae</name>
    <name type="common">Epibacterium scottomollicae</name>
    <dbReference type="NCBI Taxonomy" id="483013"/>
    <lineage>
        <taxon>Bacteria</taxon>
        <taxon>Pseudomonadati</taxon>
        <taxon>Pseudomonadota</taxon>
        <taxon>Alphaproteobacteria</taxon>
        <taxon>Rhodobacterales</taxon>
        <taxon>Paracoccaceae</taxon>
        <taxon>Tritonibacter</taxon>
    </lineage>
</organism>
<dbReference type="Pfam" id="PF04413">
    <property type="entry name" value="Glycos_transf_N"/>
    <property type="match status" value="1"/>
</dbReference>
<comment type="catalytic activity">
    <reaction evidence="7 8">
        <text>lipid IVA (E. coli) + CMP-3-deoxy-beta-D-manno-octulosonate = alpha-Kdo-(2-&gt;6)-lipid IVA (E. coli) + CMP + H(+)</text>
        <dbReference type="Rhea" id="RHEA:28066"/>
        <dbReference type="ChEBI" id="CHEBI:15378"/>
        <dbReference type="ChEBI" id="CHEBI:58603"/>
        <dbReference type="ChEBI" id="CHEBI:60364"/>
        <dbReference type="ChEBI" id="CHEBI:60377"/>
        <dbReference type="ChEBI" id="CHEBI:85987"/>
        <dbReference type="EC" id="2.4.99.12"/>
    </reaction>
</comment>
<dbReference type="EC" id="2.4.99.12" evidence="3 8"/>
<keyword evidence="8" id="KW-0472">Membrane</keyword>
<evidence type="ECO:0000256" key="4">
    <source>
        <dbReference type="ARBA" id="ARBA00019077"/>
    </source>
</evidence>
<dbReference type="RefSeq" id="WP_106162609.1">
    <property type="nucleotide sequence ID" value="NZ_PVUF01000002.1"/>
</dbReference>
<dbReference type="PANTHER" id="PTHR42755:SF1">
    <property type="entry name" value="3-DEOXY-D-MANNO-OCTULOSONIC ACID TRANSFERASE, MITOCHONDRIAL-RELATED"/>
    <property type="match status" value="1"/>
</dbReference>
<evidence type="ECO:0000256" key="3">
    <source>
        <dbReference type="ARBA" id="ARBA00012621"/>
    </source>
</evidence>
<dbReference type="AlphaFoldDB" id="A0A2T1ALU9"/>
<dbReference type="EMBL" id="PVUF01000002">
    <property type="protein sequence ID" value="PRZ49554.1"/>
    <property type="molecule type" value="Genomic_DNA"/>
</dbReference>
<evidence type="ECO:0000313" key="10">
    <source>
        <dbReference type="EMBL" id="PRZ49554.1"/>
    </source>
</evidence>
<dbReference type="Proteomes" id="UP000237718">
    <property type="component" value="Unassembled WGS sequence"/>
</dbReference>
<name>A0A2T1ALU9_TRISK</name>
<dbReference type="InterPro" id="IPR007507">
    <property type="entry name" value="Glycos_transf_N"/>
</dbReference>
<evidence type="ECO:0000259" key="9">
    <source>
        <dbReference type="Pfam" id="PF04413"/>
    </source>
</evidence>
<feature type="domain" description="3-deoxy-D-manno-octulosonic-acid transferase N-terminal" evidence="9">
    <location>
        <begin position="9"/>
        <end position="176"/>
    </location>
</feature>
<keyword evidence="8" id="KW-0448">Lipopolysaccharide biosynthesis</keyword>
<keyword evidence="8" id="KW-1003">Cell membrane</keyword>
<protein>
    <recommendedName>
        <fullName evidence="4 8">3-deoxy-D-manno-octulosonic acid transferase</fullName>
        <shortName evidence="8">Kdo transferase</shortName>
        <ecNumber evidence="3 8">2.4.99.12</ecNumber>
    </recommendedName>
    <alternativeName>
        <fullName evidence="6 8">Lipid IV(A) 3-deoxy-D-manno-octulosonic acid transferase</fullName>
    </alternativeName>
</protein>
<proteinExistence type="inferred from homology"/>
<comment type="function">
    <text evidence="1 8">Involved in lipopolysaccharide (LPS) biosynthesis. Catalyzes the transfer of 3-deoxy-D-manno-octulosonate (Kdo) residue(s) from CMP-Kdo to lipid IV(A), the tetraacyldisaccharide-1,4'-bisphosphate precursor of lipid A.</text>
</comment>
<dbReference type="GO" id="GO:0009244">
    <property type="term" value="P:lipopolysaccharide core region biosynthetic process"/>
    <property type="evidence" value="ECO:0007669"/>
    <property type="project" value="UniProtKB-UniRule"/>
</dbReference>
<accession>A0A2T1ALU9</accession>
<dbReference type="InterPro" id="IPR038107">
    <property type="entry name" value="Glycos_transf_N_sf"/>
</dbReference>
<dbReference type="GO" id="GO:0005886">
    <property type="term" value="C:plasma membrane"/>
    <property type="evidence" value="ECO:0007669"/>
    <property type="project" value="UniProtKB-SubCell"/>
</dbReference>
<dbReference type="UniPathway" id="UPA00958"/>
<gene>
    <name evidence="10" type="ORF">CLV89_102299</name>
</gene>
<evidence type="ECO:0000256" key="5">
    <source>
        <dbReference type="ARBA" id="ARBA00022679"/>
    </source>
</evidence>
<dbReference type="GO" id="GO:0009245">
    <property type="term" value="P:lipid A biosynthetic process"/>
    <property type="evidence" value="ECO:0007669"/>
    <property type="project" value="TreeGrafter"/>
</dbReference>
<evidence type="ECO:0000313" key="11">
    <source>
        <dbReference type="Proteomes" id="UP000237718"/>
    </source>
</evidence>
<comment type="pathway">
    <text evidence="2 8">Bacterial outer membrane biogenesis; LPS core biosynthesis.</text>
</comment>
<evidence type="ECO:0000256" key="7">
    <source>
        <dbReference type="ARBA" id="ARBA00049183"/>
    </source>
</evidence>
<evidence type="ECO:0000256" key="8">
    <source>
        <dbReference type="RuleBase" id="RU365103"/>
    </source>
</evidence>
<dbReference type="PANTHER" id="PTHR42755">
    <property type="entry name" value="3-DEOXY-MANNO-OCTULOSONATE CYTIDYLYLTRANSFERASE"/>
    <property type="match status" value="1"/>
</dbReference>
<comment type="subcellular location">
    <subcellularLocation>
        <location evidence="8">Cell membrane</location>
    </subcellularLocation>
</comment>
<evidence type="ECO:0000256" key="6">
    <source>
        <dbReference type="ARBA" id="ARBA00031445"/>
    </source>
</evidence>
<dbReference type="Gene3D" id="3.40.50.2000">
    <property type="entry name" value="Glycogen Phosphorylase B"/>
    <property type="match status" value="1"/>
</dbReference>
<dbReference type="Gene3D" id="3.40.50.11720">
    <property type="entry name" value="3-Deoxy-D-manno-octulosonic-acid transferase, N-terminal domain"/>
    <property type="match status" value="1"/>
</dbReference>
<dbReference type="GO" id="GO:0043842">
    <property type="term" value="F:Kdo transferase activity"/>
    <property type="evidence" value="ECO:0007669"/>
    <property type="project" value="UniProtKB-EC"/>
</dbReference>
<evidence type="ECO:0000256" key="1">
    <source>
        <dbReference type="ARBA" id="ARBA00003394"/>
    </source>
</evidence>
<dbReference type="InterPro" id="IPR039901">
    <property type="entry name" value="Kdotransferase"/>
</dbReference>